<evidence type="ECO:0000313" key="1">
    <source>
        <dbReference type="EMBL" id="MBC5640236.1"/>
    </source>
</evidence>
<organism evidence="1 2">
    <name type="scientific">Clostridium lentum</name>
    <dbReference type="NCBI Taxonomy" id="2763037"/>
    <lineage>
        <taxon>Bacteria</taxon>
        <taxon>Bacillati</taxon>
        <taxon>Bacillota</taxon>
        <taxon>Clostridia</taxon>
        <taxon>Eubacteriales</taxon>
        <taxon>Clostridiaceae</taxon>
        <taxon>Clostridium</taxon>
    </lineage>
</organism>
<evidence type="ECO:0000313" key="2">
    <source>
        <dbReference type="Proteomes" id="UP000662088"/>
    </source>
</evidence>
<dbReference type="RefSeq" id="WP_186835103.1">
    <property type="nucleotide sequence ID" value="NZ_JACOOQ010000010.1"/>
</dbReference>
<comment type="caution">
    <text evidence="1">The sequence shown here is derived from an EMBL/GenBank/DDBJ whole genome shotgun (WGS) entry which is preliminary data.</text>
</comment>
<dbReference type="EMBL" id="JACOOQ010000010">
    <property type="protein sequence ID" value="MBC5640236.1"/>
    <property type="molecule type" value="Genomic_DNA"/>
</dbReference>
<reference evidence="1" key="1">
    <citation type="submission" date="2020-08" db="EMBL/GenBank/DDBJ databases">
        <title>Genome public.</title>
        <authorList>
            <person name="Liu C."/>
            <person name="Sun Q."/>
        </authorList>
    </citation>
    <scope>NUCLEOTIDE SEQUENCE</scope>
    <source>
        <strain evidence="1">NSJ-42</strain>
    </source>
</reference>
<proteinExistence type="predicted"/>
<sequence length="62" mass="6997">MGTKFEARHAEKIVETFIKIFAEREGLEVKSINVKATKAPEGYDGPMVIYNENLPLDDENAK</sequence>
<gene>
    <name evidence="1" type="ORF">H8R92_07275</name>
</gene>
<accession>A0A8I0AA39</accession>
<dbReference type="Proteomes" id="UP000662088">
    <property type="component" value="Unassembled WGS sequence"/>
</dbReference>
<dbReference type="AlphaFoldDB" id="A0A8I0AA39"/>
<keyword evidence="2" id="KW-1185">Reference proteome</keyword>
<name>A0A8I0AA39_9CLOT</name>
<protein>
    <submittedName>
        <fullName evidence="1">Uncharacterized protein</fullName>
    </submittedName>
</protein>